<keyword evidence="2" id="KW-0472">Membrane</keyword>
<gene>
    <name evidence="3" type="ORF">P6P90_02920</name>
</gene>
<keyword evidence="4" id="KW-1185">Reference proteome</keyword>
<feature type="region of interest" description="Disordered" evidence="1">
    <location>
        <begin position="139"/>
        <end position="163"/>
    </location>
</feature>
<dbReference type="NCBIfam" id="TIGR02867">
    <property type="entry name" value="spore_II_P"/>
    <property type="match status" value="1"/>
</dbReference>
<dbReference type="Pfam" id="PF07454">
    <property type="entry name" value="SpoIIP"/>
    <property type="match status" value="1"/>
</dbReference>
<evidence type="ECO:0000313" key="4">
    <source>
        <dbReference type="Proteomes" id="UP001218246"/>
    </source>
</evidence>
<reference evidence="3 4" key="1">
    <citation type="submission" date="2023-04" db="EMBL/GenBank/DDBJ databases">
        <title>Ectobacillus antri isolated from activated sludge.</title>
        <authorList>
            <person name="Yan P."/>
            <person name="Liu X."/>
        </authorList>
    </citation>
    <scope>NUCLEOTIDE SEQUENCE [LARGE SCALE GENOMIC DNA]</scope>
    <source>
        <strain evidence="3 4">C18H</strain>
    </source>
</reference>
<dbReference type="SUPFAM" id="SSF53187">
    <property type="entry name" value="Zn-dependent exopeptidases"/>
    <property type="match status" value="1"/>
</dbReference>
<dbReference type="Gene3D" id="3.40.630.40">
    <property type="entry name" value="Zn-dependent exopeptidases"/>
    <property type="match status" value="1"/>
</dbReference>
<dbReference type="EMBL" id="JARULN010000001">
    <property type="protein sequence ID" value="MDG5752952.1"/>
    <property type="molecule type" value="Genomic_DNA"/>
</dbReference>
<keyword evidence="2" id="KW-0812">Transmembrane</keyword>
<dbReference type="RefSeq" id="WP_124564570.1">
    <property type="nucleotide sequence ID" value="NZ_JARRRY010000001.1"/>
</dbReference>
<sequence length="380" mass="42776">MKRSYFYVQKTRVSKLFLFILVAIISMFLFTSMMVTSLKHAKSTYLYSFLGELSMNGYMYAFGMENHYFTQEYRSLNKESSLSTLFLSTVTNIRFNDVRSLIGTELPGFTKYDTEILIAGEGTNYSNLPIESSVPLEELTKERKGEAVPPVEAPKQKPPSSTGSKKVVFIYHSHSWESYLPMLNLNNDPNANKASSSVSNISIFGDRLREQLEGYGIGTTNDKTDIGKLLISKGLNSNSSYKVSRQVVQTAMTGNKDLQYFFDIHRDSARKPVTTKVLNGKSYAKFYFIIGAGNKNYAQNEKLAQALHDMIQNKYPGVSRGVGRKDFRTGNGIYNQDLSGQAILIELGGVDNTVEELNRSIDVLAEVFSEYFWQAERVNG</sequence>
<feature type="transmembrane region" description="Helical" evidence="2">
    <location>
        <begin position="16"/>
        <end position="35"/>
    </location>
</feature>
<evidence type="ECO:0000256" key="2">
    <source>
        <dbReference type="SAM" id="Phobius"/>
    </source>
</evidence>
<organism evidence="3 4">
    <name type="scientific">Ectobacillus antri</name>
    <dbReference type="NCBI Taxonomy" id="2486280"/>
    <lineage>
        <taxon>Bacteria</taxon>
        <taxon>Bacillati</taxon>
        <taxon>Bacillota</taxon>
        <taxon>Bacilli</taxon>
        <taxon>Bacillales</taxon>
        <taxon>Bacillaceae</taxon>
        <taxon>Ectobacillus</taxon>
    </lineage>
</organism>
<evidence type="ECO:0000256" key="1">
    <source>
        <dbReference type="SAM" id="MobiDB-lite"/>
    </source>
</evidence>
<dbReference type="Proteomes" id="UP001218246">
    <property type="component" value="Unassembled WGS sequence"/>
</dbReference>
<dbReference type="InterPro" id="IPR010897">
    <property type="entry name" value="Spore_II_P"/>
</dbReference>
<accession>A0ABT6H2W2</accession>
<comment type="caution">
    <text evidence="3">The sequence shown here is derived from an EMBL/GenBank/DDBJ whole genome shotgun (WGS) entry which is preliminary data.</text>
</comment>
<protein>
    <submittedName>
        <fullName evidence="3">Stage II sporulation protein P</fullName>
    </submittedName>
</protein>
<evidence type="ECO:0000313" key="3">
    <source>
        <dbReference type="EMBL" id="MDG5752952.1"/>
    </source>
</evidence>
<keyword evidence="2" id="KW-1133">Transmembrane helix</keyword>
<name>A0ABT6H2W2_9BACI</name>
<proteinExistence type="predicted"/>